<dbReference type="PANTHER" id="PTHR20842">
    <property type="entry name" value="PROTEASE S51 ALPHA-ASPARTYL DIPEPTIDASE"/>
    <property type="match status" value="1"/>
</dbReference>
<evidence type="ECO:0000256" key="3">
    <source>
        <dbReference type="ARBA" id="ARBA00022801"/>
    </source>
</evidence>
<gene>
    <name evidence="5" type="ORF">UFOPK1726_01167</name>
</gene>
<name>A0A6J6FDK0_9ZZZZ</name>
<dbReference type="GO" id="GO:0008236">
    <property type="term" value="F:serine-type peptidase activity"/>
    <property type="evidence" value="ECO:0007669"/>
    <property type="project" value="UniProtKB-KW"/>
</dbReference>
<comment type="similarity">
    <text evidence="1">Belongs to the peptidase S51 family.</text>
</comment>
<reference evidence="5" key="1">
    <citation type="submission" date="2020-05" db="EMBL/GenBank/DDBJ databases">
        <authorList>
            <person name="Chiriac C."/>
            <person name="Salcher M."/>
            <person name="Ghai R."/>
            <person name="Kavagutti S V."/>
        </authorList>
    </citation>
    <scope>NUCLEOTIDE SEQUENCE</scope>
</reference>
<sequence length="243" mass="26393">MKRYIMATSGGFLPTDRWTSVVPGETVLRMLKLTGKTRPRICFIHTASGDDQAYLTRSYAAMTDLGCDVTHLQLFTQPNAPIKDQILKSDVIWVGGGSVANLLAVWRLHGVDIALKEAYDQGTILGGVSAGSICWHLGGPTDSFGPKLEPITNSLGFLPYGNGVHYDSEAQRRPMVHDLVKRGVFEQIYATDDRVGMLYENEVPIEVITDRTGLDPATSPAAYLVTKTAGDVVESRLAPGLIS</sequence>
<evidence type="ECO:0000313" key="5">
    <source>
        <dbReference type="EMBL" id="CAB4584964.1"/>
    </source>
</evidence>
<dbReference type="CDD" id="cd03146">
    <property type="entry name" value="GAT1_Peptidase_E"/>
    <property type="match status" value="1"/>
</dbReference>
<organism evidence="5">
    <name type="scientific">freshwater metagenome</name>
    <dbReference type="NCBI Taxonomy" id="449393"/>
    <lineage>
        <taxon>unclassified sequences</taxon>
        <taxon>metagenomes</taxon>
        <taxon>ecological metagenomes</taxon>
    </lineage>
</organism>
<dbReference type="SUPFAM" id="SSF52317">
    <property type="entry name" value="Class I glutamine amidotransferase-like"/>
    <property type="match status" value="1"/>
</dbReference>
<dbReference type="GO" id="GO:0006508">
    <property type="term" value="P:proteolysis"/>
    <property type="evidence" value="ECO:0007669"/>
    <property type="project" value="UniProtKB-KW"/>
</dbReference>
<proteinExistence type="inferred from homology"/>
<protein>
    <submittedName>
        <fullName evidence="5">Unannotated protein</fullName>
    </submittedName>
</protein>
<dbReference type="InterPro" id="IPR005320">
    <property type="entry name" value="Peptidase_S51"/>
</dbReference>
<accession>A0A6J6FDK0</accession>
<dbReference type="PANTHER" id="PTHR20842:SF0">
    <property type="entry name" value="ALPHA-ASPARTYL DIPEPTIDASE"/>
    <property type="match status" value="1"/>
</dbReference>
<evidence type="ECO:0000256" key="4">
    <source>
        <dbReference type="ARBA" id="ARBA00022825"/>
    </source>
</evidence>
<dbReference type="AlphaFoldDB" id="A0A6J6FDK0"/>
<keyword evidence="2" id="KW-0645">Protease</keyword>
<dbReference type="EMBL" id="CAEZTT010000178">
    <property type="protein sequence ID" value="CAB4584964.1"/>
    <property type="molecule type" value="Genomic_DNA"/>
</dbReference>
<dbReference type="Gene3D" id="3.40.50.880">
    <property type="match status" value="1"/>
</dbReference>
<evidence type="ECO:0000256" key="1">
    <source>
        <dbReference type="ARBA" id="ARBA00006534"/>
    </source>
</evidence>
<dbReference type="Pfam" id="PF03575">
    <property type="entry name" value="Peptidase_S51"/>
    <property type="match status" value="1"/>
</dbReference>
<evidence type="ECO:0000256" key="2">
    <source>
        <dbReference type="ARBA" id="ARBA00022670"/>
    </source>
</evidence>
<keyword evidence="3" id="KW-0378">Hydrolase</keyword>
<keyword evidence="4" id="KW-0720">Serine protease</keyword>
<dbReference type="InterPro" id="IPR029062">
    <property type="entry name" value="Class_I_gatase-like"/>
</dbReference>